<dbReference type="OrthoDB" id="10575454at2759"/>
<evidence type="ECO:0000313" key="3">
    <source>
        <dbReference type="Proteomes" id="UP000192578"/>
    </source>
</evidence>
<dbReference type="AlphaFoldDB" id="A0A1W0X462"/>
<comment type="caution">
    <text evidence="2">The sequence shown here is derived from an EMBL/GenBank/DDBJ whole genome shotgun (WGS) entry which is preliminary data.</text>
</comment>
<accession>A0A1W0X462</accession>
<sequence length="487" mass="52848">MSFLLVLILLTGSLGGLVHGQSGCEAIACINEVQVQNIFLRSVDGSALPPPIICDRQHPRSLFALGQCWGRQCGENYGGNPTILNALRTIEDICMGEAQYKLPQAIAQCRIYYPSAQAPELTADLRSQCLGNVYPRNRRNDSPYLLEPRILTEYFSTSVTPALQVDEDSGWGSSKSFPFLADPLMAVDLSGAPAKGALPVDTVNRDYRPIVGTGVSENWDDSNWKWPAAATSPIFPLVFPQSTLPFTTGSGAAVGTGGSGITQMDQQSLTMCLQVSDLMDCTLARTCGPDLGQVMKSLAMVYLGCSAVVRTSAVCDVDRVRYCMRVNGGNMFDVFDPTRFSAYCQNYRAILSCIDKDCPSNAAGNADLRLLEQYKSFLSKFCVDIAYQTTVVRASANCPIFQNAQVFPATGASMSCAQQLMQRQPVPPDANLCTIVEANTYCLGQIRQCVYADINPQKTALLEMIGCKPTGVLVNGEPSLLYSQRED</sequence>
<keyword evidence="1" id="KW-0732">Signal</keyword>
<gene>
    <name evidence="2" type="ORF">BV898_03959</name>
</gene>
<keyword evidence="3" id="KW-1185">Reference proteome</keyword>
<dbReference type="EMBL" id="MTYJ01000019">
    <property type="protein sequence ID" value="OQV22114.1"/>
    <property type="molecule type" value="Genomic_DNA"/>
</dbReference>
<name>A0A1W0X462_HYPEX</name>
<evidence type="ECO:0000256" key="1">
    <source>
        <dbReference type="SAM" id="SignalP"/>
    </source>
</evidence>
<feature type="chain" id="PRO_5012054286" evidence="1">
    <location>
        <begin position="21"/>
        <end position="487"/>
    </location>
</feature>
<dbReference type="Proteomes" id="UP000192578">
    <property type="component" value="Unassembled WGS sequence"/>
</dbReference>
<reference evidence="3" key="1">
    <citation type="submission" date="2017-01" db="EMBL/GenBank/DDBJ databases">
        <title>Comparative genomics of anhydrobiosis in the tardigrade Hypsibius dujardini.</title>
        <authorList>
            <person name="Yoshida Y."/>
            <person name="Koutsovoulos G."/>
            <person name="Laetsch D."/>
            <person name="Stevens L."/>
            <person name="Kumar S."/>
            <person name="Horikawa D."/>
            <person name="Ishino K."/>
            <person name="Komine S."/>
            <person name="Tomita M."/>
            <person name="Blaxter M."/>
            <person name="Arakawa K."/>
        </authorList>
    </citation>
    <scope>NUCLEOTIDE SEQUENCE [LARGE SCALE GENOMIC DNA]</scope>
    <source>
        <strain evidence="3">Z151</strain>
    </source>
</reference>
<proteinExistence type="predicted"/>
<evidence type="ECO:0000313" key="2">
    <source>
        <dbReference type="EMBL" id="OQV22114.1"/>
    </source>
</evidence>
<protein>
    <submittedName>
        <fullName evidence="2">Uncharacterized protein</fullName>
    </submittedName>
</protein>
<feature type="signal peptide" evidence="1">
    <location>
        <begin position="1"/>
        <end position="20"/>
    </location>
</feature>
<organism evidence="2 3">
    <name type="scientific">Hypsibius exemplaris</name>
    <name type="common">Freshwater tardigrade</name>
    <dbReference type="NCBI Taxonomy" id="2072580"/>
    <lineage>
        <taxon>Eukaryota</taxon>
        <taxon>Metazoa</taxon>
        <taxon>Ecdysozoa</taxon>
        <taxon>Tardigrada</taxon>
        <taxon>Eutardigrada</taxon>
        <taxon>Parachela</taxon>
        <taxon>Hypsibioidea</taxon>
        <taxon>Hypsibiidae</taxon>
        <taxon>Hypsibius</taxon>
    </lineage>
</organism>